<reference evidence="4" key="1">
    <citation type="journal article" date="2014" name="Science">
        <title>Ancient hybridizations among the ancestral genomes of bread wheat.</title>
        <authorList>
            <consortium name="International Wheat Genome Sequencing Consortium,"/>
            <person name="Marcussen T."/>
            <person name="Sandve S.R."/>
            <person name="Heier L."/>
            <person name="Spannagl M."/>
            <person name="Pfeifer M."/>
            <person name="Jakobsen K.S."/>
            <person name="Wulff B.B."/>
            <person name="Steuernagel B."/>
            <person name="Mayer K.F."/>
            <person name="Olsen O.A."/>
        </authorList>
    </citation>
    <scope>NUCLEOTIDE SEQUENCE [LARGE SCALE GENOMIC DNA]</scope>
    <source>
        <strain evidence="4">cv. AL8/78</strain>
    </source>
</reference>
<dbReference type="EnsemblPlants" id="AET2Gv20943800.2">
    <property type="protein sequence ID" value="AET2Gv20943800.2"/>
    <property type="gene ID" value="AET2Gv20943800"/>
</dbReference>
<keyword evidence="1" id="KW-0472">Membrane</keyword>
<name>A0A453CRY4_AEGTS</name>
<dbReference type="PANTHER" id="PTHR33128:SF56">
    <property type="entry name" value="TRANSMEMBRANE PROTEIN"/>
    <property type="match status" value="1"/>
</dbReference>
<keyword evidence="2" id="KW-0732">Signal</keyword>
<keyword evidence="1" id="KW-0812">Transmembrane</keyword>
<keyword evidence="4" id="KW-1185">Reference proteome</keyword>
<feature type="signal peptide" evidence="2">
    <location>
        <begin position="1"/>
        <end position="22"/>
    </location>
</feature>
<dbReference type="AlphaFoldDB" id="A0A453CRY4"/>
<feature type="transmembrane region" description="Helical" evidence="1">
    <location>
        <begin position="48"/>
        <end position="68"/>
    </location>
</feature>
<reference evidence="4" key="2">
    <citation type="journal article" date="2017" name="Nat. Plants">
        <title>The Aegilops tauschii genome reveals multiple impacts of transposons.</title>
        <authorList>
            <person name="Zhao G."/>
            <person name="Zou C."/>
            <person name="Li K."/>
            <person name="Wang K."/>
            <person name="Li T."/>
            <person name="Gao L."/>
            <person name="Zhang X."/>
            <person name="Wang H."/>
            <person name="Yang Z."/>
            <person name="Liu X."/>
            <person name="Jiang W."/>
            <person name="Mao L."/>
            <person name="Kong X."/>
            <person name="Jiao Y."/>
            <person name="Jia J."/>
        </authorList>
    </citation>
    <scope>NUCLEOTIDE SEQUENCE [LARGE SCALE GENOMIC DNA]</scope>
    <source>
        <strain evidence="4">cv. AL8/78</strain>
    </source>
</reference>
<evidence type="ECO:0000256" key="1">
    <source>
        <dbReference type="SAM" id="Phobius"/>
    </source>
</evidence>
<feature type="chain" id="PRO_5019252954" evidence="2">
    <location>
        <begin position="23"/>
        <end position="70"/>
    </location>
</feature>
<evidence type="ECO:0000313" key="3">
    <source>
        <dbReference type="EnsemblPlants" id="AET2Gv20943800.2"/>
    </source>
</evidence>
<dbReference type="STRING" id="200361.A0A453CRY4"/>
<keyword evidence="1" id="KW-1133">Transmembrane helix</keyword>
<dbReference type="InterPro" id="IPR021775">
    <property type="entry name" value="DUF3339"/>
</dbReference>
<reference evidence="3" key="3">
    <citation type="journal article" date="2017" name="Nature">
        <title>Genome sequence of the progenitor of the wheat D genome Aegilops tauschii.</title>
        <authorList>
            <person name="Luo M.C."/>
            <person name="Gu Y.Q."/>
            <person name="Puiu D."/>
            <person name="Wang H."/>
            <person name="Twardziok S.O."/>
            <person name="Deal K.R."/>
            <person name="Huo N."/>
            <person name="Zhu T."/>
            <person name="Wang L."/>
            <person name="Wang Y."/>
            <person name="McGuire P.E."/>
            <person name="Liu S."/>
            <person name="Long H."/>
            <person name="Ramasamy R.K."/>
            <person name="Rodriguez J.C."/>
            <person name="Van S.L."/>
            <person name="Yuan L."/>
            <person name="Wang Z."/>
            <person name="Xia Z."/>
            <person name="Xiao L."/>
            <person name="Anderson O.D."/>
            <person name="Ouyang S."/>
            <person name="Liang Y."/>
            <person name="Zimin A.V."/>
            <person name="Pertea G."/>
            <person name="Qi P."/>
            <person name="Bennetzen J.L."/>
            <person name="Dai X."/>
            <person name="Dawson M.W."/>
            <person name="Muller H.G."/>
            <person name="Kugler K."/>
            <person name="Rivarola-Duarte L."/>
            <person name="Spannagl M."/>
            <person name="Mayer K.F.X."/>
            <person name="Lu F.H."/>
            <person name="Bevan M.W."/>
            <person name="Leroy P."/>
            <person name="Li P."/>
            <person name="You F.M."/>
            <person name="Sun Q."/>
            <person name="Liu Z."/>
            <person name="Lyons E."/>
            <person name="Wicker T."/>
            <person name="Salzberg S.L."/>
            <person name="Devos K.M."/>
            <person name="Dvorak J."/>
        </authorList>
    </citation>
    <scope>NUCLEOTIDE SEQUENCE [LARGE SCALE GENOMIC DNA]</scope>
    <source>
        <strain evidence="3">cv. AL8/78</strain>
    </source>
</reference>
<reference evidence="3" key="4">
    <citation type="submission" date="2019-03" db="UniProtKB">
        <authorList>
            <consortium name="EnsemblPlants"/>
        </authorList>
    </citation>
    <scope>IDENTIFICATION</scope>
</reference>
<dbReference type="Pfam" id="PF11820">
    <property type="entry name" value="DUF3339"/>
    <property type="match status" value="1"/>
</dbReference>
<proteinExistence type="predicted"/>
<evidence type="ECO:0000313" key="4">
    <source>
        <dbReference type="Proteomes" id="UP000015105"/>
    </source>
</evidence>
<accession>A0A453CRY4</accession>
<sequence length="70" mass="7686">MADWAPVFIALVLFVLLSPGLLFQVPGKNRFLEFGNKQTSGVSVLFHAVIYFALIAIFTLAVRVHVILGV</sequence>
<protein>
    <submittedName>
        <fullName evidence="3">Uncharacterized protein</fullName>
    </submittedName>
</protein>
<dbReference type="PANTHER" id="PTHR33128">
    <property type="entry name" value="OS05G0103400 PROTEIN"/>
    <property type="match status" value="1"/>
</dbReference>
<organism evidence="3 4">
    <name type="scientific">Aegilops tauschii subsp. strangulata</name>
    <name type="common">Goatgrass</name>
    <dbReference type="NCBI Taxonomy" id="200361"/>
    <lineage>
        <taxon>Eukaryota</taxon>
        <taxon>Viridiplantae</taxon>
        <taxon>Streptophyta</taxon>
        <taxon>Embryophyta</taxon>
        <taxon>Tracheophyta</taxon>
        <taxon>Spermatophyta</taxon>
        <taxon>Magnoliopsida</taxon>
        <taxon>Liliopsida</taxon>
        <taxon>Poales</taxon>
        <taxon>Poaceae</taxon>
        <taxon>BOP clade</taxon>
        <taxon>Pooideae</taxon>
        <taxon>Triticodae</taxon>
        <taxon>Triticeae</taxon>
        <taxon>Triticinae</taxon>
        <taxon>Aegilops</taxon>
    </lineage>
</organism>
<dbReference type="Gramene" id="AET2Gv20943800.2">
    <property type="protein sequence ID" value="AET2Gv20943800.2"/>
    <property type="gene ID" value="AET2Gv20943800"/>
</dbReference>
<evidence type="ECO:0000256" key="2">
    <source>
        <dbReference type="SAM" id="SignalP"/>
    </source>
</evidence>
<reference evidence="3" key="5">
    <citation type="journal article" date="2021" name="G3 (Bethesda)">
        <title>Aegilops tauschii genome assembly Aet v5.0 features greater sequence contiguity and improved annotation.</title>
        <authorList>
            <person name="Wang L."/>
            <person name="Zhu T."/>
            <person name="Rodriguez J.C."/>
            <person name="Deal K.R."/>
            <person name="Dubcovsky J."/>
            <person name="McGuire P.E."/>
            <person name="Lux T."/>
            <person name="Spannagl M."/>
            <person name="Mayer K.F.X."/>
            <person name="Baldrich P."/>
            <person name="Meyers B.C."/>
            <person name="Huo N."/>
            <person name="Gu Y.Q."/>
            <person name="Zhou H."/>
            <person name="Devos K.M."/>
            <person name="Bennetzen J.L."/>
            <person name="Unver T."/>
            <person name="Budak H."/>
            <person name="Gulick P.J."/>
            <person name="Galiba G."/>
            <person name="Kalapos B."/>
            <person name="Nelson D.R."/>
            <person name="Li P."/>
            <person name="You F.M."/>
            <person name="Luo M.C."/>
            <person name="Dvorak J."/>
        </authorList>
    </citation>
    <scope>NUCLEOTIDE SEQUENCE [LARGE SCALE GENOMIC DNA]</scope>
    <source>
        <strain evidence="3">cv. AL8/78</strain>
    </source>
</reference>
<dbReference type="Proteomes" id="UP000015105">
    <property type="component" value="Chromosome 2D"/>
</dbReference>